<dbReference type="InterPro" id="IPR050366">
    <property type="entry name" value="BP-dependent_transpt_permease"/>
</dbReference>
<dbReference type="GO" id="GO:0055085">
    <property type="term" value="P:transmembrane transport"/>
    <property type="evidence" value="ECO:0007669"/>
    <property type="project" value="InterPro"/>
</dbReference>
<dbReference type="InterPro" id="IPR000515">
    <property type="entry name" value="MetI-like"/>
</dbReference>
<evidence type="ECO:0000256" key="6">
    <source>
        <dbReference type="ARBA" id="ARBA00023136"/>
    </source>
</evidence>
<dbReference type="GO" id="GO:0005886">
    <property type="term" value="C:plasma membrane"/>
    <property type="evidence" value="ECO:0007669"/>
    <property type="project" value="UniProtKB-SubCell"/>
</dbReference>
<organism evidence="9 10">
    <name type="scientific">Acidianus manzaensis</name>
    <dbReference type="NCBI Taxonomy" id="282676"/>
    <lineage>
        <taxon>Archaea</taxon>
        <taxon>Thermoproteota</taxon>
        <taxon>Thermoprotei</taxon>
        <taxon>Sulfolobales</taxon>
        <taxon>Sulfolobaceae</taxon>
        <taxon>Acidianus</taxon>
    </lineage>
</organism>
<evidence type="ECO:0000256" key="2">
    <source>
        <dbReference type="ARBA" id="ARBA00022448"/>
    </source>
</evidence>
<dbReference type="AlphaFoldDB" id="A0A1W6JYN4"/>
<keyword evidence="6 7" id="KW-0472">Membrane</keyword>
<dbReference type="EMBL" id="CP020477">
    <property type="protein sequence ID" value="ARM75431.1"/>
    <property type="molecule type" value="Genomic_DNA"/>
</dbReference>
<evidence type="ECO:0000259" key="8">
    <source>
        <dbReference type="PROSITE" id="PS50928"/>
    </source>
</evidence>
<feature type="domain" description="ABC transmembrane type-1" evidence="8">
    <location>
        <begin position="158"/>
        <end position="344"/>
    </location>
</feature>
<feature type="transmembrane region" description="Helical" evidence="7">
    <location>
        <begin position="44"/>
        <end position="64"/>
    </location>
</feature>
<evidence type="ECO:0000256" key="1">
    <source>
        <dbReference type="ARBA" id="ARBA00004651"/>
    </source>
</evidence>
<dbReference type="Proteomes" id="UP000193404">
    <property type="component" value="Chromosome"/>
</dbReference>
<dbReference type="RefSeq" id="WP_148691201.1">
    <property type="nucleotide sequence ID" value="NZ_CP020477.1"/>
</dbReference>
<proteinExistence type="inferred from homology"/>
<dbReference type="Gene3D" id="1.10.3720.10">
    <property type="entry name" value="MetI-like"/>
    <property type="match status" value="1"/>
</dbReference>
<name>A0A1W6JYN4_9CREN</name>
<feature type="transmembrane region" description="Helical" evidence="7">
    <location>
        <begin position="160"/>
        <end position="184"/>
    </location>
</feature>
<evidence type="ECO:0000256" key="7">
    <source>
        <dbReference type="RuleBase" id="RU363032"/>
    </source>
</evidence>
<dbReference type="GeneID" id="41590234"/>
<evidence type="ECO:0000313" key="9">
    <source>
        <dbReference type="EMBL" id="ARM75431.1"/>
    </source>
</evidence>
<sequence length="357" mass="39779">MKISKLTLILLVYLIANIIAYAFLSSKAELKSLHYHPQVILPEILFISFSITGSSLFLLIRYAYRNSTIRNTLKSKVAFGAFVLIVIYYAWSIFEGLLQYSASQLNYSKISYMFLPYDPFRQVFSDSLLPPSLSHPFGTNFLGEDILARVLYAAPADAEISTVVVFFAIIVGGIVGILAGYYGGILDEILMRITDVFLAVPGLILVIAIAVVLKPSFTSAMIGLMVPWWATYARLFRSQTLVVKSMNYIDASKLMGYRNLRIIIKHVAHNVVDPVIAYSALDFGNVILTYSTLTFLGIGMQGPNFPTWGSMVSDGLNYIPEAWWYPLFPSIVILLVVSSFVILGDRLQDVIAGRIVY</sequence>
<feature type="transmembrane region" description="Helical" evidence="7">
    <location>
        <begin position="196"/>
        <end position="213"/>
    </location>
</feature>
<feature type="transmembrane region" description="Helical" evidence="7">
    <location>
        <begin position="283"/>
        <end position="302"/>
    </location>
</feature>
<dbReference type="InterPro" id="IPR035906">
    <property type="entry name" value="MetI-like_sf"/>
</dbReference>
<reference evidence="9 10" key="1">
    <citation type="submission" date="2017-03" db="EMBL/GenBank/DDBJ databases">
        <title>Sulfur activation and transportation mechanism of thermophilic Archaea Acidianus manzaensis YN-25.</title>
        <authorList>
            <person name="Ma Y."/>
            <person name="Yang Y."/>
            <person name="Xia J."/>
        </authorList>
    </citation>
    <scope>NUCLEOTIDE SEQUENCE [LARGE SCALE GENOMIC DNA]</scope>
    <source>
        <strain evidence="9 10">YN-25</strain>
    </source>
</reference>
<evidence type="ECO:0000256" key="5">
    <source>
        <dbReference type="ARBA" id="ARBA00022989"/>
    </source>
</evidence>
<comment type="similarity">
    <text evidence="7">Belongs to the binding-protein-dependent transport system permease family.</text>
</comment>
<feature type="transmembrane region" description="Helical" evidence="7">
    <location>
        <begin position="322"/>
        <end position="344"/>
    </location>
</feature>
<evidence type="ECO:0000256" key="3">
    <source>
        <dbReference type="ARBA" id="ARBA00022475"/>
    </source>
</evidence>
<keyword evidence="5 7" id="KW-1133">Transmembrane helix</keyword>
<dbReference type="PANTHER" id="PTHR43386:SF1">
    <property type="entry name" value="D,D-DIPEPTIDE TRANSPORT SYSTEM PERMEASE PROTEIN DDPC-RELATED"/>
    <property type="match status" value="1"/>
</dbReference>
<keyword evidence="10" id="KW-1185">Reference proteome</keyword>
<feature type="transmembrane region" description="Helical" evidence="7">
    <location>
        <begin position="7"/>
        <end position="24"/>
    </location>
</feature>
<evidence type="ECO:0000313" key="10">
    <source>
        <dbReference type="Proteomes" id="UP000193404"/>
    </source>
</evidence>
<dbReference type="PANTHER" id="PTHR43386">
    <property type="entry name" value="OLIGOPEPTIDE TRANSPORT SYSTEM PERMEASE PROTEIN APPC"/>
    <property type="match status" value="1"/>
</dbReference>
<gene>
    <name evidence="9" type="ORF">B6F84_04900</name>
</gene>
<dbReference type="PROSITE" id="PS50928">
    <property type="entry name" value="ABC_TM1"/>
    <property type="match status" value="1"/>
</dbReference>
<dbReference type="SUPFAM" id="SSF161098">
    <property type="entry name" value="MetI-like"/>
    <property type="match status" value="1"/>
</dbReference>
<dbReference type="OrthoDB" id="312811at2157"/>
<evidence type="ECO:0000256" key="4">
    <source>
        <dbReference type="ARBA" id="ARBA00022692"/>
    </source>
</evidence>
<keyword evidence="3" id="KW-1003">Cell membrane</keyword>
<comment type="subcellular location">
    <subcellularLocation>
        <location evidence="1 7">Cell membrane</location>
        <topology evidence="1 7">Multi-pass membrane protein</topology>
    </subcellularLocation>
</comment>
<accession>A0A1W6JYN4</accession>
<feature type="transmembrane region" description="Helical" evidence="7">
    <location>
        <begin position="219"/>
        <end position="236"/>
    </location>
</feature>
<dbReference type="KEGG" id="aman:B6F84_04900"/>
<dbReference type="STRING" id="282676.B6F84_04900"/>
<dbReference type="Pfam" id="PF00528">
    <property type="entry name" value="BPD_transp_1"/>
    <property type="match status" value="1"/>
</dbReference>
<protein>
    <submittedName>
        <fullName evidence="9">Peptide ABC transporter permease</fullName>
    </submittedName>
</protein>
<keyword evidence="2 7" id="KW-0813">Transport</keyword>
<feature type="transmembrane region" description="Helical" evidence="7">
    <location>
        <begin position="76"/>
        <end position="94"/>
    </location>
</feature>
<keyword evidence="4 7" id="KW-0812">Transmembrane</keyword>
<dbReference type="CDD" id="cd06261">
    <property type="entry name" value="TM_PBP2"/>
    <property type="match status" value="1"/>
</dbReference>